<dbReference type="RefSeq" id="WP_271202537.1">
    <property type="nucleotide sequence ID" value="NZ_BAAAUR010000001.1"/>
</dbReference>
<reference evidence="1" key="2">
    <citation type="submission" date="2023-01" db="EMBL/GenBank/DDBJ databases">
        <authorList>
            <person name="Sun Q."/>
            <person name="Evtushenko L."/>
        </authorList>
    </citation>
    <scope>NUCLEOTIDE SEQUENCE</scope>
    <source>
        <strain evidence="1">VKM Ac-1940</strain>
    </source>
</reference>
<organism evidence="1 2">
    <name type="scientific">Microbacterium dextranolyticum</name>
    <dbReference type="NCBI Taxonomy" id="36806"/>
    <lineage>
        <taxon>Bacteria</taxon>
        <taxon>Bacillati</taxon>
        <taxon>Actinomycetota</taxon>
        <taxon>Actinomycetes</taxon>
        <taxon>Micrococcales</taxon>
        <taxon>Microbacteriaceae</taxon>
        <taxon>Microbacterium</taxon>
    </lineage>
</organism>
<evidence type="ECO:0000313" key="2">
    <source>
        <dbReference type="Proteomes" id="UP001142291"/>
    </source>
</evidence>
<proteinExistence type="predicted"/>
<reference evidence="1" key="1">
    <citation type="journal article" date="2014" name="Int. J. Syst. Evol. Microbiol.">
        <title>Complete genome sequence of Corynebacterium casei LMG S-19264T (=DSM 44701T), isolated from a smear-ripened cheese.</title>
        <authorList>
            <consortium name="US DOE Joint Genome Institute (JGI-PGF)"/>
            <person name="Walter F."/>
            <person name="Albersmeier A."/>
            <person name="Kalinowski J."/>
            <person name="Ruckert C."/>
        </authorList>
    </citation>
    <scope>NUCLEOTIDE SEQUENCE</scope>
    <source>
        <strain evidence="1">VKM Ac-1940</strain>
    </source>
</reference>
<protein>
    <submittedName>
        <fullName evidence="1">Uncharacterized protein</fullName>
    </submittedName>
</protein>
<comment type="caution">
    <text evidence="1">The sequence shown here is derived from an EMBL/GenBank/DDBJ whole genome shotgun (WGS) entry which is preliminary data.</text>
</comment>
<dbReference type="AlphaFoldDB" id="A0A9W6HMT9"/>
<accession>A0A9W6HMT9</accession>
<sequence>MTMDPMPLLSRDQREGELPEVLYCIYRHLDRWFDASRRGRHADTLSRIDVAALSPRVRFLAWQLLVLSGQARPVLDALPNLRPLAEQRHVPTPIDPPLVLSERPRHSWAYLRAVGIWL</sequence>
<name>A0A9W6HMT9_9MICO</name>
<keyword evidence="2" id="KW-1185">Reference proteome</keyword>
<dbReference type="Proteomes" id="UP001142291">
    <property type="component" value="Unassembled WGS sequence"/>
</dbReference>
<dbReference type="EMBL" id="BSER01000009">
    <property type="protein sequence ID" value="GLJ95727.1"/>
    <property type="molecule type" value="Genomic_DNA"/>
</dbReference>
<evidence type="ECO:0000313" key="1">
    <source>
        <dbReference type="EMBL" id="GLJ95727.1"/>
    </source>
</evidence>
<gene>
    <name evidence="1" type="ORF">GCM10017591_17900</name>
</gene>